<evidence type="ECO:0008006" key="3">
    <source>
        <dbReference type="Google" id="ProtNLM"/>
    </source>
</evidence>
<comment type="caution">
    <text evidence="1">The sequence shown here is derived from an EMBL/GenBank/DDBJ whole genome shotgun (WGS) entry which is preliminary data.</text>
</comment>
<dbReference type="EMBL" id="WIGN01000005">
    <property type="protein sequence ID" value="KAF6820469.1"/>
    <property type="molecule type" value="Genomic_DNA"/>
</dbReference>
<evidence type="ECO:0000313" key="1">
    <source>
        <dbReference type="EMBL" id="KAF6820469.1"/>
    </source>
</evidence>
<accession>A0A8H6JW88</accession>
<dbReference type="Proteomes" id="UP000652219">
    <property type="component" value="Unassembled WGS sequence"/>
</dbReference>
<dbReference type="SUPFAM" id="SSF54695">
    <property type="entry name" value="POZ domain"/>
    <property type="match status" value="1"/>
</dbReference>
<sequence>MIYAGNTDASSIVSSDPFTFIVGPEKEFFQIHSVLVASLSEPLHKLVNLPLEEAKRRRAVWDHCDVETFAAFSEFAYTKRYSVPEFNDIGTLNGGSPPVPGAGAGAGAVANVDIDTP</sequence>
<keyword evidence="2" id="KW-1185">Reference proteome</keyword>
<dbReference type="AlphaFoldDB" id="A0A8H6JW88"/>
<name>A0A8H6JW88_9PEZI</name>
<dbReference type="Gene3D" id="3.30.710.10">
    <property type="entry name" value="Potassium Channel Kv1.1, Chain A"/>
    <property type="match status" value="1"/>
</dbReference>
<proteinExistence type="predicted"/>
<dbReference type="InterPro" id="IPR011333">
    <property type="entry name" value="SKP1/BTB/POZ_sf"/>
</dbReference>
<evidence type="ECO:0000313" key="2">
    <source>
        <dbReference type="Proteomes" id="UP000652219"/>
    </source>
</evidence>
<reference evidence="1 2" key="1">
    <citation type="journal article" date="2020" name="Phytopathology">
        <title>Genome Sequence Resources of Colletotrichum truncatum, C. plurivorum, C. musicola, and C. sojae: Four Species Pathogenic to Soybean (Glycine max).</title>
        <authorList>
            <person name="Rogerio F."/>
            <person name="Boufleur T.R."/>
            <person name="Ciampi-Guillardi M."/>
            <person name="Sukno S.A."/>
            <person name="Thon M.R."/>
            <person name="Massola Junior N.S."/>
            <person name="Baroncelli R."/>
        </authorList>
    </citation>
    <scope>NUCLEOTIDE SEQUENCE [LARGE SCALE GENOMIC DNA]</scope>
    <source>
        <strain evidence="1 2">LFN0009</strain>
    </source>
</reference>
<protein>
    <recommendedName>
        <fullName evidence="3">BTB domain-containing protein</fullName>
    </recommendedName>
</protein>
<gene>
    <name evidence="1" type="ORF">CSOJ01_00725</name>
</gene>
<organism evidence="1 2">
    <name type="scientific">Colletotrichum sojae</name>
    <dbReference type="NCBI Taxonomy" id="2175907"/>
    <lineage>
        <taxon>Eukaryota</taxon>
        <taxon>Fungi</taxon>
        <taxon>Dikarya</taxon>
        <taxon>Ascomycota</taxon>
        <taxon>Pezizomycotina</taxon>
        <taxon>Sordariomycetes</taxon>
        <taxon>Hypocreomycetidae</taxon>
        <taxon>Glomerellales</taxon>
        <taxon>Glomerellaceae</taxon>
        <taxon>Colletotrichum</taxon>
        <taxon>Colletotrichum orchidearum species complex</taxon>
    </lineage>
</organism>